<dbReference type="SUPFAM" id="SSF52777">
    <property type="entry name" value="CoA-dependent acyltransferases"/>
    <property type="match status" value="1"/>
</dbReference>
<accession>A0A3S4ZXC4</accession>
<evidence type="ECO:0000313" key="3">
    <source>
        <dbReference type="Proteomes" id="UP000784294"/>
    </source>
</evidence>
<dbReference type="InterPro" id="IPR045257">
    <property type="entry name" value="E2/Pdx1"/>
</dbReference>
<keyword evidence="3" id="KW-1185">Reference proteome</keyword>
<gene>
    <name evidence="2" type="ORF">PXEA_LOCUS15627</name>
</gene>
<sequence length="102" mass="11216">MYGIREFTAIINMPQVSILAVGGSQDSVYMRPDLTTLHEVTLTLSTDSRYVDQIVAGYFLSYVSRLLGDYPEELIDKVDANTFDPFSQEMLLGAAQAANSAS</sequence>
<comment type="caution">
    <text evidence="2">The sequence shown here is derived from an EMBL/GenBank/DDBJ whole genome shotgun (WGS) entry which is preliminary data.</text>
</comment>
<dbReference type="GO" id="GO:0006086">
    <property type="term" value="P:pyruvate decarboxylation to acetyl-CoA"/>
    <property type="evidence" value="ECO:0007669"/>
    <property type="project" value="InterPro"/>
</dbReference>
<dbReference type="OrthoDB" id="537444at2759"/>
<organism evidence="2 3">
    <name type="scientific">Protopolystoma xenopodis</name>
    <dbReference type="NCBI Taxonomy" id="117903"/>
    <lineage>
        <taxon>Eukaryota</taxon>
        <taxon>Metazoa</taxon>
        <taxon>Spiralia</taxon>
        <taxon>Lophotrochozoa</taxon>
        <taxon>Platyhelminthes</taxon>
        <taxon>Monogenea</taxon>
        <taxon>Polyopisthocotylea</taxon>
        <taxon>Polystomatidea</taxon>
        <taxon>Polystomatidae</taxon>
        <taxon>Protopolystoma</taxon>
    </lineage>
</organism>
<dbReference type="Proteomes" id="UP000784294">
    <property type="component" value="Unassembled WGS sequence"/>
</dbReference>
<evidence type="ECO:0000259" key="1">
    <source>
        <dbReference type="Pfam" id="PF00198"/>
    </source>
</evidence>
<dbReference type="PANTHER" id="PTHR23151">
    <property type="entry name" value="DIHYDROLIPOAMIDE ACETYL/SUCCINYL-TRANSFERASE-RELATED"/>
    <property type="match status" value="1"/>
</dbReference>
<feature type="domain" description="2-oxoacid dehydrogenase acyltransferase catalytic" evidence="1">
    <location>
        <begin position="1"/>
        <end position="69"/>
    </location>
</feature>
<dbReference type="Gene3D" id="3.30.559.10">
    <property type="entry name" value="Chloramphenicol acetyltransferase-like domain"/>
    <property type="match status" value="1"/>
</dbReference>
<dbReference type="EMBL" id="CAAALY010055112">
    <property type="protein sequence ID" value="VEL22187.1"/>
    <property type="molecule type" value="Genomic_DNA"/>
</dbReference>
<evidence type="ECO:0000313" key="2">
    <source>
        <dbReference type="EMBL" id="VEL22187.1"/>
    </source>
</evidence>
<dbReference type="GO" id="GO:0045254">
    <property type="term" value="C:pyruvate dehydrogenase complex"/>
    <property type="evidence" value="ECO:0007669"/>
    <property type="project" value="InterPro"/>
</dbReference>
<dbReference type="Pfam" id="PF00198">
    <property type="entry name" value="2-oxoacid_dh"/>
    <property type="match status" value="1"/>
</dbReference>
<dbReference type="InterPro" id="IPR023213">
    <property type="entry name" value="CAT-like_dom_sf"/>
</dbReference>
<reference evidence="2" key="1">
    <citation type="submission" date="2018-11" db="EMBL/GenBank/DDBJ databases">
        <authorList>
            <consortium name="Pathogen Informatics"/>
        </authorList>
    </citation>
    <scope>NUCLEOTIDE SEQUENCE</scope>
</reference>
<dbReference type="PANTHER" id="PTHR23151:SF90">
    <property type="entry name" value="DIHYDROLIPOYLLYSINE-RESIDUE ACETYLTRANSFERASE COMPONENT OF PYRUVATE DEHYDROGENASE COMPLEX, MITOCHONDRIAL-RELATED"/>
    <property type="match status" value="1"/>
</dbReference>
<dbReference type="InterPro" id="IPR001078">
    <property type="entry name" value="2-oxoacid_DH_actylTfrase"/>
</dbReference>
<protein>
    <recommendedName>
        <fullName evidence="1">2-oxoacid dehydrogenase acyltransferase catalytic domain-containing protein</fullName>
    </recommendedName>
</protein>
<name>A0A3S4ZXC4_9PLAT</name>
<dbReference type="GO" id="GO:0016746">
    <property type="term" value="F:acyltransferase activity"/>
    <property type="evidence" value="ECO:0007669"/>
    <property type="project" value="InterPro"/>
</dbReference>
<proteinExistence type="predicted"/>
<dbReference type="AlphaFoldDB" id="A0A3S4ZXC4"/>